<evidence type="ECO:0000313" key="12">
    <source>
        <dbReference type="EMBL" id="CAH2762130.1"/>
    </source>
</evidence>
<feature type="transmembrane region" description="Helical" evidence="9">
    <location>
        <begin position="347"/>
        <end position="371"/>
    </location>
</feature>
<keyword evidence="5 9" id="KW-0812">Transmembrane</keyword>
<feature type="transmembrane region" description="Helical" evidence="9">
    <location>
        <begin position="29"/>
        <end position="50"/>
    </location>
</feature>
<evidence type="ECO:0000313" key="14">
    <source>
        <dbReference type="Proteomes" id="UP001154111"/>
    </source>
</evidence>
<proteinExistence type="predicted"/>
<feature type="transmembrane region" description="Helical" evidence="9">
    <location>
        <begin position="105"/>
        <end position="122"/>
    </location>
</feature>
<accession>A0AAU9VK91</accession>
<feature type="transmembrane region" description="Helical" evidence="9">
    <location>
        <begin position="289"/>
        <end position="308"/>
    </location>
</feature>
<dbReference type="InterPro" id="IPR004501">
    <property type="entry name" value="PTS_EIIC_3"/>
</dbReference>
<dbReference type="GO" id="GO:0008982">
    <property type="term" value="F:protein-N(PI)-phosphohistidine-sugar phosphotransferase activity"/>
    <property type="evidence" value="ECO:0007669"/>
    <property type="project" value="UniProtKB-UniRule"/>
</dbReference>
<evidence type="ECO:0000256" key="6">
    <source>
        <dbReference type="ARBA" id="ARBA00022989"/>
    </source>
</evidence>
<dbReference type="InterPro" id="IPR051088">
    <property type="entry name" value="PTS_Sugar-EIIC/EIIB"/>
</dbReference>
<organism evidence="12 14">
    <name type="scientific">Erysipelothrix amsterdamensis</name>
    <dbReference type="NCBI Taxonomy" id="2929157"/>
    <lineage>
        <taxon>Bacteria</taxon>
        <taxon>Bacillati</taxon>
        <taxon>Bacillota</taxon>
        <taxon>Erysipelotrichia</taxon>
        <taxon>Erysipelotrichales</taxon>
        <taxon>Erysipelotrichaceae</taxon>
        <taxon>Erysipelothrix</taxon>
    </lineage>
</organism>
<reference evidence="12" key="1">
    <citation type="submission" date="2022-04" db="EMBL/GenBank/DDBJ databases">
        <authorList>
            <person name="Forde T."/>
        </authorList>
    </citation>
    <scope>NUCLEOTIDE SEQUENCE</scope>
    <source>
        <strain evidence="12">A18Y016a</strain>
        <strain evidence="11">A18Y020d</strain>
    </source>
</reference>
<dbReference type="EMBL" id="OW659496">
    <property type="protein sequence ID" value="CAH2762105.1"/>
    <property type="molecule type" value="Genomic_DNA"/>
</dbReference>
<feature type="transmembrane region" description="Helical" evidence="9">
    <location>
        <begin position="383"/>
        <end position="412"/>
    </location>
</feature>
<dbReference type="NCBIfam" id="TIGR00410">
    <property type="entry name" value="lacE"/>
    <property type="match status" value="1"/>
</dbReference>
<dbReference type="PANTHER" id="PTHR33989:SF4">
    <property type="entry name" value="PTS SYSTEM N,N'-DIACETYLCHITOBIOSE-SPECIFIC EIIC COMPONENT"/>
    <property type="match status" value="1"/>
</dbReference>
<keyword evidence="4 8" id="KW-0762">Sugar transport</keyword>
<dbReference type="Pfam" id="PF02378">
    <property type="entry name" value="PTS_EIIC"/>
    <property type="match status" value="1"/>
</dbReference>
<gene>
    <name evidence="12" type="primary">licC_2</name>
    <name evidence="12" type="ORF">ERYAMS2_01049</name>
    <name evidence="11" type="ORF">ERYAMS_00756</name>
</gene>
<feature type="transmembrane region" description="Helical" evidence="9">
    <location>
        <begin position="142"/>
        <end position="160"/>
    </location>
</feature>
<dbReference type="GO" id="GO:0005886">
    <property type="term" value="C:plasma membrane"/>
    <property type="evidence" value="ECO:0007669"/>
    <property type="project" value="UniProtKB-SubCell"/>
</dbReference>
<keyword evidence="6 9" id="KW-1133">Transmembrane helix</keyword>
<evidence type="ECO:0000256" key="8">
    <source>
        <dbReference type="PIRNR" id="PIRNR006351"/>
    </source>
</evidence>
<evidence type="ECO:0000256" key="5">
    <source>
        <dbReference type="ARBA" id="ARBA00022692"/>
    </source>
</evidence>
<dbReference type="PROSITE" id="PS51105">
    <property type="entry name" value="PTS_EIIC_TYPE_3"/>
    <property type="match status" value="1"/>
</dbReference>
<evidence type="ECO:0000256" key="7">
    <source>
        <dbReference type="ARBA" id="ARBA00023136"/>
    </source>
</evidence>
<dbReference type="GO" id="GO:0009401">
    <property type="term" value="P:phosphoenolpyruvate-dependent sugar phosphotransferase system"/>
    <property type="evidence" value="ECO:0007669"/>
    <property type="project" value="InterPro"/>
</dbReference>
<comment type="subcellular location">
    <subcellularLocation>
        <location evidence="1">Cell membrane</location>
        <topology evidence="1">Multi-pass membrane protein</topology>
    </subcellularLocation>
</comment>
<feature type="domain" description="PTS EIIC type-3" evidence="10">
    <location>
        <begin position="5"/>
        <end position="414"/>
    </location>
</feature>
<evidence type="ECO:0000256" key="4">
    <source>
        <dbReference type="ARBA" id="ARBA00022597"/>
    </source>
</evidence>
<keyword evidence="13" id="KW-1185">Reference proteome</keyword>
<evidence type="ECO:0000256" key="3">
    <source>
        <dbReference type="ARBA" id="ARBA00022475"/>
    </source>
</evidence>
<feature type="transmembrane region" description="Helical" evidence="9">
    <location>
        <begin position="181"/>
        <end position="201"/>
    </location>
</feature>
<dbReference type="RefSeq" id="WP_254006380.1">
    <property type="nucleotide sequence ID" value="NZ_OW659477.1"/>
</dbReference>
<keyword evidence="2 8" id="KW-0813">Transport</keyword>
<sequence length="450" mass="49311">MFDWLEKTMAPIAEKLSTNKVLVAIRDGFLVSTPLIIVASIFLLIANFPITGYPEFMEGIFGSGWDSHLLVVSNATINMIALLNVLGIAYSYAKQLKVEPISGGVVALVSYLIITPQTHELFLNADGKAFRGFAFSNLNSQGLFLAMITAIVAVQIFAYVTKKGWVIKLPEGVPPAVMGSFAALVPSMFVMITFFLVRLLFVNTSFGNAQNFIFTVLQTPLMGLGTNKLFEVIYQFLSTLFWFFGINGPAITNTIFSPIHNTMTYANQAAYIAGESLPYIFTGPFSDFFGNYGGGGSTLSLVLLMVTMGKSQRMKQLGRLSIVPGIFGINEMIIFGLPIVLNPIILIPFLLVPVMNIALSTAATVIGIIPYTTGIALPWTTPIFFSGWLSTGSLFAGIFQLGLLALGCLVYYPFFRILDKQYLEDEKKPQDLQVDELDDISLDDISFDDL</sequence>
<evidence type="ECO:0000256" key="2">
    <source>
        <dbReference type="ARBA" id="ARBA00022448"/>
    </source>
</evidence>
<evidence type="ECO:0000256" key="1">
    <source>
        <dbReference type="ARBA" id="ARBA00004651"/>
    </source>
</evidence>
<dbReference type="Proteomes" id="UP001154111">
    <property type="component" value="Chromosome"/>
</dbReference>
<evidence type="ECO:0000313" key="11">
    <source>
        <dbReference type="EMBL" id="CAH2762105.1"/>
    </source>
</evidence>
<dbReference type="PIRSF" id="PIRSF006351">
    <property type="entry name" value="PTS_EIIC-Cellobiose"/>
    <property type="match status" value="1"/>
</dbReference>
<feature type="transmembrane region" description="Helical" evidence="9">
    <location>
        <begin position="70"/>
        <end position="93"/>
    </location>
</feature>
<keyword evidence="7 8" id="KW-0472">Membrane</keyword>
<dbReference type="InterPro" id="IPR003352">
    <property type="entry name" value="PTS_EIIC"/>
</dbReference>
<dbReference type="GO" id="GO:1901264">
    <property type="term" value="P:carbohydrate derivative transport"/>
    <property type="evidence" value="ECO:0007669"/>
    <property type="project" value="TreeGrafter"/>
</dbReference>
<evidence type="ECO:0000313" key="13">
    <source>
        <dbReference type="Proteomes" id="UP001154095"/>
    </source>
</evidence>
<protein>
    <recommendedName>
        <fullName evidence="8">Permease IIC component</fullName>
    </recommendedName>
</protein>
<evidence type="ECO:0000256" key="9">
    <source>
        <dbReference type="SAM" id="Phobius"/>
    </source>
</evidence>
<name>A0AAU9VK91_9FIRM</name>
<keyword evidence="3 8" id="KW-1003">Cell membrane</keyword>
<dbReference type="InterPro" id="IPR004796">
    <property type="entry name" value="PTS_IIC_cello"/>
</dbReference>
<dbReference type="EMBL" id="OW659477">
    <property type="protein sequence ID" value="CAH2762130.1"/>
    <property type="molecule type" value="Genomic_DNA"/>
</dbReference>
<dbReference type="Proteomes" id="UP001154095">
    <property type="component" value="Chromosome"/>
</dbReference>
<comment type="function">
    <text evidence="8">The phosphoenolpyruvate-dependent sugar phosphotransferase system (PTS), a major carbohydrate active -transport system, catalyzes the phosphorylation of incoming sugar substrates concomitant with their translocation across the cell membrane.</text>
</comment>
<dbReference type="AlphaFoldDB" id="A0AAU9VK91"/>
<evidence type="ECO:0000259" key="10">
    <source>
        <dbReference type="PROSITE" id="PS51105"/>
    </source>
</evidence>
<dbReference type="PANTHER" id="PTHR33989">
    <property type="match status" value="1"/>
</dbReference>